<dbReference type="GO" id="GO:0022857">
    <property type="term" value="F:transmembrane transporter activity"/>
    <property type="evidence" value="ECO:0007669"/>
    <property type="project" value="TreeGrafter"/>
</dbReference>
<name>A0A8U0HXR1_9EURY</name>
<dbReference type="InterPro" id="IPR050250">
    <property type="entry name" value="Macrolide_Exporter_MacB"/>
</dbReference>
<feature type="transmembrane region" description="Helical" evidence="7">
    <location>
        <begin position="379"/>
        <end position="400"/>
    </location>
</feature>
<accession>A0A8U0HXR1</accession>
<dbReference type="KEGG" id="halx:M0R89_05445"/>
<proteinExistence type="inferred from homology"/>
<dbReference type="Pfam" id="PF12704">
    <property type="entry name" value="MacB_PCD"/>
    <property type="match status" value="1"/>
</dbReference>
<evidence type="ECO:0000256" key="3">
    <source>
        <dbReference type="ARBA" id="ARBA00022692"/>
    </source>
</evidence>
<comment type="subcellular location">
    <subcellularLocation>
        <location evidence="1">Cell membrane</location>
        <topology evidence="1">Multi-pass membrane protein</topology>
    </subcellularLocation>
</comment>
<sequence length="414" mass="43233">MELAESLRLSWRSIRSHKLRSTLTTLGIVIGVAAVITFVTLGTSLRADVLGQVGADRTPNVYVWAGPEGEEGGPGAGSQPVFTASDVDALRNVSGVESVVPRGVVPTAAISAGGETVAQRQVIATSPSYFDDGAFVEGRAFRQGSREVVLNQQAASLFEPSVNVGQNVTLRLASGDSVEAEVVGLLNGSSGGGAFEGLGGSQPLVFVPTDPFYRTTVESPTTGESQRVYPTLTVVAEDFAAVPEVKAGAQSYLANESDASRLVPDDYAFSVQTDQDLVDRIEELLNTLTNFITGIAVISLVVGSIGIANIMLVSVTERTKEIGIMKSVGAQNRDILQLFLLESVMLGLLGAVVGIPVGIGGAYAAGEYIGLSLVLPYEWFAIAVAVGILVGVVAGLYPAWNAAKTDPIDALRYE</sequence>
<comment type="similarity">
    <text evidence="6">Belongs to the ABC-4 integral membrane protein family.</text>
</comment>
<dbReference type="GO" id="GO:0005886">
    <property type="term" value="C:plasma membrane"/>
    <property type="evidence" value="ECO:0007669"/>
    <property type="project" value="UniProtKB-SubCell"/>
</dbReference>
<organism evidence="10 11">
    <name type="scientific">Halorussus limi</name>
    <dbReference type="NCBI Taxonomy" id="2938695"/>
    <lineage>
        <taxon>Archaea</taxon>
        <taxon>Methanobacteriati</taxon>
        <taxon>Methanobacteriota</taxon>
        <taxon>Stenosarchaea group</taxon>
        <taxon>Halobacteria</taxon>
        <taxon>Halobacteriales</taxon>
        <taxon>Haladaptataceae</taxon>
        <taxon>Halorussus</taxon>
    </lineage>
</organism>
<keyword evidence="5 7" id="KW-0472">Membrane</keyword>
<feature type="transmembrane region" description="Helical" evidence="7">
    <location>
        <begin position="291"/>
        <end position="315"/>
    </location>
</feature>
<feature type="transmembrane region" description="Helical" evidence="7">
    <location>
        <begin position="335"/>
        <end position="359"/>
    </location>
</feature>
<dbReference type="InterPro" id="IPR003838">
    <property type="entry name" value="ABC3_permease_C"/>
</dbReference>
<keyword evidence="3 7" id="KW-0812">Transmembrane</keyword>
<evidence type="ECO:0000256" key="2">
    <source>
        <dbReference type="ARBA" id="ARBA00022475"/>
    </source>
</evidence>
<evidence type="ECO:0000259" key="9">
    <source>
        <dbReference type="Pfam" id="PF12704"/>
    </source>
</evidence>
<evidence type="ECO:0000313" key="10">
    <source>
        <dbReference type="EMBL" id="UPV75511.1"/>
    </source>
</evidence>
<dbReference type="InterPro" id="IPR025857">
    <property type="entry name" value="MacB_PCD"/>
</dbReference>
<dbReference type="RefSeq" id="WP_248651551.1">
    <property type="nucleotide sequence ID" value="NZ_CP096659.1"/>
</dbReference>
<dbReference type="Pfam" id="PF02687">
    <property type="entry name" value="FtsX"/>
    <property type="match status" value="1"/>
</dbReference>
<gene>
    <name evidence="10" type="ORF">M0R89_05445</name>
</gene>
<evidence type="ECO:0000256" key="6">
    <source>
        <dbReference type="ARBA" id="ARBA00038076"/>
    </source>
</evidence>
<dbReference type="PANTHER" id="PTHR30572:SF4">
    <property type="entry name" value="ABC TRANSPORTER PERMEASE YTRF"/>
    <property type="match status" value="1"/>
</dbReference>
<dbReference type="GeneID" id="72184622"/>
<evidence type="ECO:0000256" key="5">
    <source>
        <dbReference type="ARBA" id="ARBA00023136"/>
    </source>
</evidence>
<protein>
    <submittedName>
        <fullName evidence="10">ABC transporter permease</fullName>
    </submittedName>
</protein>
<evidence type="ECO:0000256" key="4">
    <source>
        <dbReference type="ARBA" id="ARBA00022989"/>
    </source>
</evidence>
<evidence type="ECO:0000259" key="8">
    <source>
        <dbReference type="Pfam" id="PF02687"/>
    </source>
</evidence>
<dbReference type="EMBL" id="CP096659">
    <property type="protein sequence ID" value="UPV75511.1"/>
    <property type="molecule type" value="Genomic_DNA"/>
</dbReference>
<dbReference type="AlphaFoldDB" id="A0A8U0HXR1"/>
<keyword evidence="4 7" id="KW-1133">Transmembrane helix</keyword>
<feature type="domain" description="MacB-like periplasmic core" evidence="9">
    <location>
        <begin position="21"/>
        <end position="250"/>
    </location>
</feature>
<dbReference type="Proteomes" id="UP000830729">
    <property type="component" value="Chromosome"/>
</dbReference>
<feature type="transmembrane region" description="Helical" evidence="7">
    <location>
        <begin position="21"/>
        <end position="41"/>
    </location>
</feature>
<evidence type="ECO:0000256" key="7">
    <source>
        <dbReference type="SAM" id="Phobius"/>
    </source>
</evidence>
<evidence type="ECO:0000256" key="1">
    <source>
        <dbReference type="ARBA" id="ARBA00004651"/>
    </source>
</evidence>
<feature type="domain" description="ABC3 transporter permease C-terminal" evidence="8">
    <location>
        <begin position="295"/>
        <end position="407"/>
    </location>
</feature>
<evidence type="ECO:0000313" key="11">
    <source>
        <dbReference type="Proteomes" id="UP000830729"/>
    </source>
</evidence>
<keyword evidence="11" id="KW-1185">Reference proteome</keyword>
<keyword evidence="2" id="KW-1003">Cell membrane</keyword>
<reference evidence="10 11" key="1">
    <citation type="submission" date="2022-04" db="EMBL/GenBank/DDBJ databases">
        <title>Diverse halophilic archaea isolated from saline environments.</title>
        <authorList>
            <person name="Cui H.-L."/>
        </authorList>
    </citation>
    <scope>NUCLEOTIDE SEQUENCE [LARGE SCALE GENOMIC DNA]</scope>
    <source>
        <strain evidence="10 11">XZYJT49</strain>
    </source>
</reference>
<dbReference type="PANTHER" id="PTHR30572">
    <property type="entry name" value="MEMBRANE COMPONENT OF TRANSPORTER-RELATED"/>
    <property type="match status" value="1"/>
</dbReference>